<dbReference type="EMBL" id="CP031598">
    <property type="protein sequence ID" value="QEW28425.1"/>
    <property type="molecule type" value="Genomic_DNA"/>
</dbReference>
<reference evidence="8 10" key="2">
    <citation type="submission" date="2018-08" db="EMBL/GenBank/DDBJ databases">
        <title>Genetic Globetrotter - A new plasmid hitch-hiking vast phylogenetic and geographic distances.</title>
        <authorList>
            <person name="Vollmers J."/>
            <person name="Petersen J."/>
        </authorList>
    </citation>
    <scope>NUCLEOTIDE SEQUENCE [LARGE SCALE GENOMIC DNA]</scope>
    <source>
        <strain evidence="8 10">DSM 26383</strain>
    </source>
</reference>
<dbReference type="KEGG" id="rid:RIdsm_04256"/>
<dbReference type="PROSITE" id="PS00211">
    <property type="entry name" value="ABC_TRANSPORTER_1"/>
    <property type="match status" value="1"/>
</dbReference>
<keyword evidence="4" id="KW-1278">Translocase</keyword>
<dbReference type="AlphaFoldDB" id="A0A0T5P5W2"/>
<dbReference type="Proteomes" id="UP000051401">
    <property type="component" value="Unassembled WGS sequence"/>
</dbReference>
<keyword evidence="1" id="KW-0813">Transport</keyword>
<evidence type="ECO:0000313" key="9">
    <source>
        <dbReference type="Proteomes" id="UP000051401"/>
    </source>
</evidence>
<dbReference type="PANTHER" id="PTHR42794">
    <property type="entry name" value="HEMIN IMPORT ATP-BINDING PROTEIN HMUV"/>
    <property type="match status" value="1"/>
</dbReference>
<keyword evidence="3 8" id="KW-0067">ATP-binding</keyword>
<keyword evidence="9" id="KW-1185">Reference proteome</keyword>
<dbReference type="GO" id="GO:0016887">
    <property type="term" value="F:ATP hydrolysis activity"/>
    <property type="evidence" value="ECO:0007669"/>
    <property type="project" value="InterPro"/>
</dbReference>
<gene>
    <name evidence="8" type="primary">hmuV_2</name>
    <name evidence="8" type="ORF">RIdsm_04256</name>
    <name evidence="7" type="ORF">XM52_18920</name>
</gene>
<sequence>MTLQATGIRHAIGGKTILDGIDLTAHPGEVTAIVGPNGSGKTTLLRVLTGEDRAHGTVTLNGTPVTPANAPQLAAMRGVLPQASRIAFPFKVAEVVRIGLHSGPHGRDTAIAERALEAVDLATFADRFYQELSGGEQQRVQLARVLAQVWQPTFDTGPCWLFLDEPVASLDIGHQLGIMQLARDYALRGGGVITVMHDLNLTAMFADRIAVMKGGRIIAHGSPDDVLTDEVLSDAYGCRLRTSTPPPAPMRYVLPQSAGGAA</sequence>
<feature type="domain" description="ABC transporter" evidence="6">
    <location>
        <begin position="3"/>
        <end position="239"/>
    </location>
</feature>
<dbReference type="PANTHER" id="PTHR42794:SF1">
    <property type="entry name" value="HEMIN IMPORT ATP-BINDING PROTEIN HMUV"/>
    <property type="match status" value="1"/>
</dbReference>
<dbReference type="STRING" id="540747.SAMN04488031_105130"/>
<dbReference type="SUPFAM" id="SSF52540">
    <property type="entry name" value="P-loop containing nucleoside triphosphate hydrolases"/>
    <property type="match status" value="1"/>
</dbReference>
<evidence type="ECO:0000256" key="1">
    <source>
        <dbReference type="ARBA" id="ARBA00022448"/>
    </source>
</evidence>
<dbReference type="InterPro" id="IPR003439">
    <property type="entry name" value="ABC_transporter-like_ATP-bd"/>
</dbReference>
<dbReference type="EC" id="3.6.3.-" evidence="8"/>
<keyword evidence="8" id="KW-0378">Hydrolase</keyword>
<dbReference type="EMBL" id="LAXI01000014">
    <property type="protein sequence ID" value="KRS16401.1"/>
    <property type="molecule type" value="Genomic_DNA"/>
</dbReference>
<dbReference type="InterPro" id="IPR027417">
    <property type="entry name" value="P-loop_NTPase"/>
</dbReference>
<dbReference type="Proteomes" id="UP000325785">
    <property type="component" value="Chromosome"/>
</dbReference>
<evidence type="ECO:0000313" key="10">
    <source>
        <dbReference type="Proteomes" id="UP000325785"/>
    </source>
</evidence>
<dbReference type="PATRIC" id="fig|540747.5.peg.1538"/>
<dbReference type="Pfam" id="PF00005">
    <property type="entry name" value="ABC_tran"/>
    <property type="match status" value="1"/>
</dbReference>
<dbReference type="PROSITE" id="PS50893">
    <property type="entry name" value="ABC_TRANSPORTER_2"/>
    <property type="match status" value="1"/>
</dbReference>
<dbReference type="InterPro" id="IPR003593">
    <property type="entry name" value="AAA+_ATPase"/>
</dbReference>
<evidence type="ECO:0000256" key="2">
    <source>
        <dbReference type="ARBA" id="ARBA00022741"/>
    </source>
</evidence>
<organism evidence="7 9">
    <name type="scientific">Roseovarius indicus</name>
    <dbReference type="NCBI Taxonomy" id="540747"/>
    <lineage>
        <taxon>Bacteria</taxon>
        <taxon>Pseudomonadati</taxon>
        <taxon>Pseudomonadota</taxon>
        <taxon>Alphaproteobacteria</taxon>
        <taxon>Rhodobacterales</taxon>
        <taxon>Roseobacteraceae</taxon>
        <taxon>Roseovarius</taxon>
    </lineage>
</organism>
<accession>A0A0T5P5W2</accession>
<dbReference type="OrthoDB" id="9805601at2"/>
<evidence type="ECO:0000256" key="3">
    <source>
        <dbReference type="ARBA" id="ARBA00022840"/>
    </source>
</evidence>
<evidence type="ECO:0000313" key="7">
    <source>
        <dbReference type="EMBL" id="KRS16401.1"/>
    </source>
</evidence>
<dbReference type="CDD" id="cd03214">
    <property type="entry name" value="ABC_Iron-Siderophores_B12_Hemin"/>
    <property type="match status" value="1"/>
</dbReference>
<proteinExistence type="predicted"/>
<dbReference type="InterPro" id="IPR017871">
    <property type="entry name" value="ABC_transporter-like_CS"/>
</dbReference>
<dbReference type="Gene3D" id="3.40.50.300">
    <property type="entry name" value="P-loop containing nucleotide triphosphate hydrolases"/>
    <property type="match status" value="1"/>
</dbReference>
<evidence type="ECO:0000256" key="5">
    <source>
        <dbReference type="ARBA" id="ARBA00037066"/>
    </source>
</evidence>
<keyword evidence="2" id="KW-0547">Nucleotide-binding</keyword>
<evidence type="ECO:0000313" key="8">
    <source>
        <dbReference type="EMBL" id="QEW28425.1"/>
    </source>
</evidence>
<dbReference type="GO" id="GO:0005524">
    <property type="term" value="F:ATP binding"/>
    <property type="evidence" value="ECO:0007669"/>
    <property type="project" value="UniProtKB-KW"/>
</dbReference>
<protein>
    <submittedName>
        <fullName evidence="8">Hemin import ATP-binding protein HmuV</fullName>
        <ecNumber evidence="8">3.6.3.-</ecNumber>
    </submittedName>
    <submittedName>
        <fullName evidence="7">Iron ABC transporter</fullName>
    </submittedName>
</protein>
<dbReference type="SMART" id="SM00382">
    <property type="entry name" value="AAA"/>
    <property type="match status" value="1"/>
</dbReference>
<evidence type="ECO:0000256" key="4">
    <source>
        <dbReference type="ARBA" id="ARBA00022967"/>
    </source>
</evidence>
<name>A0A0T5P5W2_9RHOB</name>
<dbReference type="NCBIfam" id="NF010068">
    <property type="entry name" value="PRK13548.1"/>
    <property type="match status" value="1"/>
</dbReference>
<comment type="function">
    <text evidence="5">Part of the ABC transporter complex HmuTUV involved in hemin import. Responsible for energy coupling to the transport system.</text>
</comment>
<evidence type="ECO:0000259" key="6">
    <source>
        <dbReference type="PROSITE" id="PS50893"/>
    </source>
</evidence>
<dbReference type="RefSeq" id="WP_057818416.1">
    <property type="nucleotide sequence ID" value="NZ_CP031598.1"/>
</dbReference>
<reference evidence="7 9" key="1">
    <citation type="submission" date="2015-04" db="EMBL/GenBank/DDBJ databases">
        <title>The draft genome sequence of Roseovarius indicus B108T.</title>
        <authorList>
            <person name="Li G."/>
            <person name="Lai Q."/>
            <person name="Shao Z."/>
            <person name="Yan P."/>
        </authorList>
    </citation>
    <scope>NUCLEOTIDE SEQUENCE [LARGE SCALE GENOMIC DNA]</scope>
    <source>
        <strain evidence="7 9">B108</strain>
    </source>
</reference>